<dbReference type="SUPFAM" id="SSF51735">
    <property type="entry name" value="NAD(P)-binding Rossmann-fold domains"/>
    <property type="match status" value="1"/>
</dbReference>
<dbReference type="PANTHER" id="PTHR15020:SF11">
    <property type="entry name" value="OS06G0360300 PROTEIN"/>
    <property type="match status" value="1"/>
</dbReference>
<dbReference type="InterPro" id="IPR036291">
    <property type="entry name" value="NAD(P)-bd_dom_sf"/>
</dbReference>
<keyword evidence="4" id="KW-1185">Reference proteome</keyword>
<gene>
    <name evidence="3" type="ORF">GIB67_024094</name>
</gene>
<feature type="domain" description="NAD(P)-binding" evidence="2">
    <location>
        <begin position="330"/>
        <end position="440"/>
    </location>
</feature>
<evidence type="ECO:0000313" key="4">
    <source>
        <dbReference type="Proteomes" id="UP000541444"/>
    </source>
</evidence>
<dbReference type="Pfam" id="PF13460">
    <property type="entry name" value="NAD_binding_10"/>
    <property type="match status" value="1"/>
</dbReference>
<dbReference type="Gene3D" id="3.40.50.720">
    <property type="entry name" value="NAD(P)-binding Rossmann-like Domain"/>
    <property type="match status" value="1"/>
</dbReference>
<name>A0A7J7MMT9_9MAGN</name>
<evidence type="ECO:0000259" key="2">
    <source>
        <dbReference type="Pfam" id="PF13460"/>
    </source>
</evidence>
<evidence type="ECO:0000313" key="3">
    <source>
        <dbReference type="EMBL" id="KAF6156124.1"/>
    </source>
</evidence>
<feature type="region of interest" description="Disordered" evidence="1">
    <location>
        <begin position="275"/>
        <end position="314"/>
    </location>
</feature>
<protein>
    <recommendedName>
        <fullName evidence="2">NAD(P)-binding domain-containing protein</fullName>
    </recommendedName>
</protein>
<dbReference type="OrthoDB" id="419598at2759"/>
<dbReference type="PANTHER" id="PTHR15020">
    <property type="entry name" value="FLAVIN REDUCTASE-RELATED"/>
    <property type="match status" value="1"/>
</dbReference>
<sequence>MVRTWLINSIQPAISVGYLFTNNAHLIWESLRKVYSQRENNARIFQLSNEIENFKQGTRTLGMHYARLRSNWEELSHYVSFIEWLASALSEKVPIPPTAAEIYTKIVEKTWVFQFLAGLNPDFEYARVHLVDKTPFPTLEEAHTYCLFDQSRRSPMPPISGIPSETSAVAVRYAYPAPPLVPSQISHTSSPSLSSLPAASGNSRLLRKKYDYCDLSSPPSDPLLLSVPCESAIPPLVSPSVSRPLQVYTRRCPGCQPPIPDCQTSSIAPGLPTTTDSPLSGIELSPTTSIPVTTDDDLPVSHSDDGRPIAIRKDKHNAGKPDRYLDTAVDNFGTVNLVEACRKTGVNKFILISSILVNGAAMGQLLNPAYIFLNVFGLTLIAKLQAEKHIRKSGIDYTIIRPGGLKNDPPTGNLVMEPEDTLSEGSISRDLVAEVAIEALVQSESSYKVVEIVSRAEAPKRSFEDFFGSIKKH</sequence>
<reference evidence="3 4" key="1">
    <citation type="journal article" date="2020" name="IScience">
        <title>Genome Sequencing of the Endangered Kingdonia uniflora (Circaeasteraceae, Ranunculales) Reveals Potential Mechanisms of Evolutionary Specialization.</title>
        <authorList>
            <person name="Sun Y."/>
            <person name="Deng T."/>
            <person name="Zhang A."/>
            <person name="Moore M.J."/>
            <person name="Landis J.B."/>
            <person name="Lin N."/>
            <person name="Zhang H."/>
            <person name="Zhang X."/>
            <person name="Huang J."/>
            <person name="Zhang X."/>
            <person name="Sun H."/>
            <person name="Wang H."/>
        </authorList>
    </citation>
    <scope>NUCLEOTIDE SEQUENCE [LARGE SCALE GENOMIC DNA]</scope>
    <source>
        <strain evidence="3">TB1705</strain>
        <tissue evidence="3">Leaf</tissue>
    </source>
</reference>
<organism evidence="3 4">
    <name type="scientific">Kingdonia uniflora</name>
    <dbReference type="NCBI Taxonomy" id="39325"/>
    <lineage>
        <taxon>Eukaryota</taxon>
        <taxon>Viridiplantae</taxon>
        <taxon>Streptophyta</taxon>
        <taxon>Embryophyta</taxon>
        <taxon>Tracheophyta</taxon>
        <taxon>Spermatophyta</taxon>
        <taxon>Magnoliopsida</taxon>
        <taxon>Ranunculales</taxon>
        <taxon>Circaeasteraceae</taxon>
        <taxon>Kingdonia</taxon>
    </lineage>
</organism>
<dbReference type="AlphaFoldDB" id="A0A7J7MMT9"/>
<accession>A0A7J7MMT9</accession>
<proteinExistence type="predicted"/>
<comment type="caution">
    <text evidence="3">The sequence shown here is derived from an EMBL/GenBank/DDBJ whole genome shotgun (WGS) entry which is preliminary data.</text>
</comment>
<dbReference type="EMBL" id="JACGCM010001377">
    <property type="protein sequence ID" value="KAF6156124.1"/>
    <property type="molecule type" value="Genomic_DNA"/>
</dbReference>
<dbReference type="Proteomes" id="UP000541444">
    <property type="component" value="Unassembled WGS sequence"/>
</dbReference>
<dbReference type="InterPro" id="IPR016040">
    <property type="entry name" value="NAD(P)-bd_dom"/>
</dbReference>
<evidence type="ECO:0000256" key="1">
    <source>
        <dbReference type="SAM" id="MobiDB-lite"/>
    </source>
</evidence>